<dbReference type="EMBL" id="QLLR01000027">
    <property type="protein sequence ID" value="RAJ25365.1"/>
    <property type="molecule type" value="Genomic_DNA"/>
</dbReference>
<dbReference type="AlphaFoldDB" id="A0A327S9J9"/>
<reference evidence="2 3" key="1">
    <citation type="submission" date="2018-06" db="EMBL/GenBank/DDBJ databases">
        <title>Genomic Encyclopedia of Archaeal and Bacterial Type Strains, Phase II (KMG-II): from individual species to whole genera.</title>
        <authorList>
            <person name="Goeker M."/>
        </authorList>
    </citation>
    <scope>NUCLEOTIDE SEQUENCE [LARGE SCALE GENOMIC DNA]</scope>
    <source>
        <strain evidence="2 3">DSM 14825</strain>
    </source>
</reference>
<evidence type="ECO:0000256" key="1">
    <source>
        <dbReference type="SAM" id="Phobius"/>
    </source>
</evidence>
<keyword evidence="1" id="KW-0812">Transmembrane</keyword>
<keyword evidence="1" id="KW-1133">Transmembrane helix</keyword>
<proteinExistence type="predicted"/>
<dbReference type="RefSeq" id="WP_111635473.1">
    <property type="nucleotide sequence ID" value="NZ_QLLR01000027.1"/>
</dbReference>
<protein>
    <submittedName>
        <fullName evidence="2">Uncharacterized protein</fullName>
    </submittedName>
</protein>
<feature type="transmembrane region" description="Helical" evidence="1">
    <location>
        <begin position="6"/>
        <end position="22"/>
    </location>
</feature>
<comment type="caution">
    <text evidence="2">The sequence shown here is derived from an EMBL/GenBank/DDBJ whole genome shotgun (WGS) entry which is preliminary data.</text>
</comment>
<sequence length="216" mass="24945">MKLETIVTTLSMIAAASVFLYLKKRYNQRLWNEAMANPDHQLQTGSFIFSKRNEVQSKEIHYSIFKVVRIDGEYVKLSNIRQFPGKGNSVNTNFLMTAEHYESIKNNIQQVVITGILAEDLSQKSNLTLTEDLLLKYPELNKSGYYFEDLASDEKNKPLPADVSGCQRYMNQIYSAEHIIKNWRLRLYSSTDLPSLMPSLEAGRREIIEVIINKRN</sequence>
<accession>A0A327S9J9</accession>
<name>A0A327S9J9_9SPHI</name>
<evidence type="ECO:0000313" key="3">
    <source>
        <dbReference type="Proteomes" id="UP000249754"/>
    </source>
</evidence>
<organism evidence="2 3">
    <name type="scientific">Pedobacter cryoconitis</name>
    <dbReference type="NCBI Taxonomy" id="188932"/>
    <lineage>
        <taxon>Bacteria</taxon>
        <taxon>Pseudomonadati</taxon>
        <taxon>Bacteroidota</taxon>
        <taxon>Sphingobacteriia</taxon>
        <taxon>Sphingobacteriales</taxon>
        <taxon>Sphingobacteriaceae</taxon>
        <taxon>Pedobacter</taxon>
    </lineage>
</organism>
<gene>
    <name evidence="2" type="ORF">LY11_04100</name>
</gene>
<keyword evidence="1" id="KW-0472">Membrane</keyword>
<dbReference type="Proteomes" id="UP000249754">
    <property type="component" value="Unassembled WGS sequence"/>
</dbReference>
<evidence type="ECO:0000313" key="2">
    <source>
        <dbReference type="EMBL" id="RAJ25365.1"/>
    </source>
</evidence>
<dbReference type="OrthoDB" id="8777862at2"/>